<reference evidence="2 3" key="1">
    <citation type="submission" date="2024-09" db="EMBL/GenBank/DDBJ databases">
        <title>Chromosome-scale assembly of Riccia fluitans.</title>
        <authorList>
            <person name="Paukszto L."/>
            <person name="Sawicki J."/>
            <person name="Karawczyk K."/>
            <person name="Piernik-Szablinska J."/>
            <person name="Szczecinska M."/>
            <person name="Mazdziarz M."/>
        </authorList>
    </citation>
    <scope>NUCLEOTIDE SEQUENCE [LARGE SCALE GENOMIC DNA]</scope>
    <source>
        <strain evidence="2">Rf_01</strain>
        <tissue evidence="2">Aerial parts of the thallus</tissue>
    </source>
</reference>
<dbReference type="Proteomes" id="UP001605036">
    <property type="component" value="Unassembled WGS sequence"/>
</dbReference>
<sequence length="144" mass="16207">MTTGKRKERKACARKSATGAAGGRKEDKHHHEQKERWIGVRRRRSSRDEERTDRRREKSVQGLEDRKEERSKKGEGVACCPYVGSWCVATELKVRSLVEIGELVFAEWGSSRRGGDLSGGMGGGQRMGNDGMGTEKEGRLWSRD</sequence>
<name>A0ABD1YAD8_9MARC</name>
<evidence type="ECO:0000256" key="1">
    <source>
        <dbReference type="SAM" id="MobiDB-lite"/>
    </source>
</evidence>
<accession>A0ABD1YAD8</accession>
<organism evidence="2 3">
    <name type="scientific">Riccia fluitans</name>
    <dbReference type="NCBI Taxonomy" id="41844"/>
    <lineage>
        <taxon>Eukaryota</taxon>
        <taxon>Viridiplantae</taxon>
        <taxon>Streptophyta</taxon>
        <taxon>Embryophyta</taxon>
        <taxon>Marchantiophyta</taxon>
        <taxon>Marchantiopsida</taxon>
        <taxon>Marchantiidae</taxon>
        <taxon>Marchantiales</taxon>
        <taxon>Ricciaceae</taxon>
        <taxon>Riccia</taxon>
    </lineage>
</organism>
<feature type="compositionally biased region" description="Basic and acidic residues" evidence="1">
    <location>
        <begin position="46"/>
        <end position="75"/>
    </location>
</feature>
<feature type="region of interest" description="Disordered" evidence="1">
    <location>
        <begin position="1"/>
        <end position="75"/>
    </location>
</feature>
<feature type="compositionally biased region" description="Basic and acidic residues" evidence="1">
    <location>
        <begin position="133"/>
        <end position="144"/>
    </location>
</feature>
<feature type="region of interest" description="Disordered" evidence="1">
    <location>
        <begin position="111"/>
        <end position="144"/>
    </location>
</feature>
<protein>
    <submittedName>
        <fullName evidence="2">Uncharacterized protein</fullName>
    </submittedName>
</protein>
<dbReference type="EMBL" id="JBHFFA010000006">
    <property type="protein sequence ID" value="KAL2623379.1"/>
    <property type="molecule type" value="Genomic_DNA"/>
</dbReference>
<feature type="compositionally biased region" description="Gly residues" evidence="1">
    <location>
        <begin position="116"/>
        <end position="126"/>
    </location>
</feature>
<dbReference type="AlphaFoldDB" id="A0ABD1YAD8"/>
<evidence type="ECO:0000313" key="2">
    <source>
        <dbReference type="EMBL" id="KAL2623379.1"/>
    </source>
</evidence>
<gene>
    <name evidence="2" type="ORF">R1flu_003584</name>
</gene>
<feature type="compositionally biased region" description="Basic residues" evidence="1">
    <location>
        <begin position="1"/>
        <end position="13"/>
    </location>
</feature>
<evidence type="ECO:0000313" key="3">
    <source>
        <dbReference type="Proteomes" id="UP001605036"/>
    </source>
</evidence>
<proteinExistence type="predicted"/>
<keyword evidence="3" id="KW-1185">Reference proteome</keyword>
<comment type="caution">
    <text evidence="2">The sequence shown here is derived from an EMBL/GenBank/DDBJ whole genome shotgun (WGS) entry which is preliminary data.</text>
</comment>
<feature type="compositionally biased region" description="Basic and acidic residues" evidence="1">
    <location>
        <begin position="23"/>
        <end position="38"/>
    </location>
</feature>